<dbReference type="EMBL" id="CP107941">
    <property type="protein sequence ID" value="WUI83636.1"/>
    <property type="molecule type" value="Genomic_DNA"/>
</dbReference>
<reference evidence="2 3" key="1">
    <citation type="submission" date="2022-10" db="EMBL/GenBank/DDBJ databases">
        <title>The complete genomes of actinobacterial strains from the NBC collection.</title>
        <authorList>
            <person name="Joergensen T.S."/>
            <person name="Alvarez Arevalo M."/>
            <person name="Sterndorff E.B."/>
            <person name="Faurdal D."/>
            <person name="Vuksanovic O."/>
            <person name="Mourched A.-S."/>
            <person name="Charusanti P."/>
            <person name="Shaw S."/>
            <person name="Blin K."/>
            <person name="Weber T."/>
        </authorList>
    </citation>
    <scope>NUCLEOTIDE SEQUENCE [LARGE SCALE GENOMIC DNA]</scope>
    <source>
        <strain evidence="2 3">NBC_00396</strain>
    </source>
</reference>
<accession>A0ABZ1PIM4</accession>
<evidence type="ECO:0000313" key="3">
    <source>
        <dbReference type="Proteomes" id="UP001346877"/>
    </source>
</evidence>
<name>A0ABZ1PIM4_9ACTN</name>
<sequence>MIPLSAAVPPRPDPGPPRWHALRDAVPVPPDLPAAIEEYGAAVRLLHREFLAGKQPVQARHRVLSAVRLAGEACRQEIRFSGTIVVSQLRTVANELLRATGVRRDEARHLVRRAAAGH</sequence>
<dbReference type="Proteomes" id="UP001346877">
    <property type="component" value="Chromosome"/>
</dbReference>
<evidence type="ECO:0000256" key="1">
    <source>
        <dbReference type="SAM" id="MobiDB-lite"/>
    </source>
</evidence>
<protein>
    <submittedName>
        <fullName evidence="2">Uncharacterized protein</fullName>
    </submittedName>
</protein>
<organism evidence="2 3">
    <name type="scientific">Micromonospora zamorensis</name>
    <dbReference type="NCBI Taxonomy" id="709883"/>
    <lineage>
        <taxon>Bacteria</taxon>
        <taxon>Bacillati</taxon>
        <taxon>Actinomycetota</taxon>
        <taxon>Actinomycetes</taxon>
        <taxon>Micromonosporales</taxon>
        <taxon>Micromonosporaceae</taxon>
        <taxon>Micromonospora</taxon>
    </lineage>
</organism>
<keyword evidence="3" id="KW-1185">Reference proteome</keyword>
<gene>
    <name evidence="2" type="ORF">OG375_04510</name>
</gene>
<dbReference type="RefSeq" id="WP_328372841.1">
    <property type="nucleotide sequence ID" value="NZ_CP107941.1"/>
</dbReference>
<proteinExistence type="predicted"/>
<feature type="region of interest" description="Disordered" evidence="1">
    <location>
        <begin position="1"/>
        <end position="20"/>
    </location>
</feature>
<evidence type="ECO:0000313" key="2">
    <source>
        <dbReference type="EMBL" id="WUI83636.1"/>
    </source>
</evidence>